<comment type="similarity">
    <text evidence="1">Belongs to the P-Pant transferase superfamily. Gsp/Sfp/HetI/AcpT family.</text>
</comment>
<dbReference type="PANTHER" id="PTHR12215">
    <property type="entry name" value="PHOSPHOPANTETHEINE TRANSFERASE"/>
    <property type="match status" value="1"/>
</dbReference>
<evidence type="ECO:0000313" key="7">
    <source>
        <dbReference type="Proteomes" id="UP000035057"/>
    </source>
</evidence>
<dbReference type="Pfam" id="PF17837">
    <property type="entry name" value="4PPT_N"/>
    <property type="match status" value="1"/>
</dbReference>
<dbReference type="Pfam" id="PF01648">
    <property type="entry name" value="ACPS"/>
    <property type="match status" value="1"/>
</dbReference>
<keyword evidence="2 6" id="KW-0808">Transferase</keyword>
<dbReference type="RefSeq" id="WP_036133637.1">
    <property type="nucleotide sequence ID" value="NZ_ANIE01000009.1"/>
</dbReference>
<dbReference type="STRING" id="1137280.D777_03087"/>
<dbReference type="Gene3D" id="3.90.470.20">
    <property type="entry name" value="4'-phosphopantetheinyl transferase domain"/>
    <property type="match status" value="2"/>
</dbReference>
<accession>A0A072MXB1</accession>
<feature type="domain" description="4'-phosphopantetheinyl transferase" evidence="4">
    <location>
        <begin position="109"/>
        <end position="179"/>
    </location>
</feature>
<evidence type="ECO:0000256" key="1">
    <source>
        <dbReference type="ARBA" id="ARBA00010990"/>
    </source>
</evidence>
<dbReference type="Proteomes" id="UP000035057">
    <property type="component" value="Unassembled WGS sequence"/>
</dbReference>
<name>A0A072MXB1_9GAMM</name>
<feature type="region of interest" description="Disordered" evidence="3">
    <location>
        <begin position="63"/>
        <end position="86"/>
    </location>
</feature>
<keyword evidence="7" id="KW-1185">Reference proteome</keyword>
<evidence type="ECO:0000256" key="2">
    <source>
        <dbReference type="ARBA" id="ARBA00022679"/>
    </source>
</evidence>
<proteinExistence type="inferred from homology"/>
<dbReference type="AlphaFoldDB" id="A0A072MXB1"/>
<reference evidence="6 7" key="1">
    <citation type="submission" date="2012-12" db="EMBL/GenBank/DDBJ databases">
        <title>Genome assembly of Marinobacter sp. AK21.</title>
        <authorList>
            <person name="Khatri I."/>
            <person name="Kumar R."/>
            <person name="Vaidya B."/>
            <person name="Subramanian S."/>
            <person name="Pinnaka A."/>
        </authorList>
    </citation>
    <scope>NUCLEOTIDE SEQUENCE [LARGE SCALE GENOMIC DNA]</scope>
    <source>
        <strain evidence="6 7">AK21</strain>
    </source>
</reference>
<dbReference type="GO" id="GO:0019878">
    <property type="term" value="P:lysine biosynthetic process via aminoadipic acid"/>
    <property type="evidence" value="ECO:0007669"/>
    <property type="project" value="TreeGrafter"/>
</dbReference>
<dbReference type="GO" id="GO:0000287">
    <property type="term" value="F:magnesium ion binding"/>
    <property type="evidence" value="ECO:0007669"/>
    <property type="project" value="InterPro"/>
</dbReference>
<dbReference type="EMBL" id="ANIE01000009">
    <property type="protein sequence ID" value="KEF29911.1"/>
    <property type="molecule type" value="Genomic_DNA"/>
</dbReference>
<dbReference type="GO" id="GO:0005829">
    <property type="term" value="C:cytosol"/>
    <property type="evidence" value="ECO:0007669"/>
    <property type="project" value="TreeGrafter"/>
</dbReference>
<dbReference type="InterPro" id="IPR037143">
    <property type="entry name" value="4-PPantetheinyl_Trfase_dom_sf"/>
</dbReference>
<evidence type="ECO:0000313" key="6">
    <source>
        <dbReference type="EMBL" id="KEF29911.1"/>
    </source>
</evidence>
<protein>
    <submittedName>
        <fullName evidence="6">4'-phosphopantetheinyl transferase</fullName>
    </submittedName>
</protein>
<organism evidence="6 7">
    <name type="scientific">Marinobacter nitratireducens</name>
    <dbReference type="NCBI Taxonomy" id="1137280"/>
    <lineage>
        <taxon>Bacteria</taxon>
        <taxon>Pseudomonadati</taxon>
        <taxon>Pseudomonadota</taxon>
        <taxon>Gammaproteobacteria</taxon>
        <taxon>Pseudomonadales</taxon>
        <taxon>Marinobacteraceae</taxon>
        <taxon>Marinobacter</taxon>
    </lineage>
</organism>
<evidence type="ECO:0000256" key="3">
    <source>
        <dbReference type="SAM" id="MobiDB-lite"/>
    </source>
</evidence>
<feature type="domain" description="4'-phosphopantetheinyl transferase N-terminal" evidence="5">
    <location>
        <begin position="45"/>
        <end position="103"/>
    </location>
</feature>
<dbReference type="PATRIC" id="fig|1137280.3.peg.2903"/>
<dbReference type="InterPro" id="IPR050559">
    <property type="entry name" value="P-Pant_transferase_sf"/>
</dbReference>
<gene>
    <name evidence="6" type="ORF">D777_03087</name>
</gene>
<evidence type="ECO:0000259" key="5">
    <source>
        <dbReference type="Pfam" id="PF17837"/>
    </source>
</evidence>
<dbReference type="InterPro" id="IPR041354">
    <property type="entry name" value="4PPT_N"/>
</dbReference>
<evidence type="ECO:0000259" key="4">
    <source>
        <dbReference type="Pfam" id="PF01648"/>
    </source>
</evidence>
<comment type="caution">
    <text evidence="6">The sequence shown here is derived from an EMBL/GenBank/DDBJ whole genome shotgun (WGS) entry which is preliminary data.</text>
</comment>
<dbReference type="GO" id="GO:0008897">
    <property type="term" value="F:holo-[acyl-carrier-protein] synthase activity"/>
    <property type="evidence" value="ECO:0007669"/>
    <property type="project" value="InterPro"/>
</dbReference>
<dbReference type="PANTHER" id="PTHR12215:SF10">
    <property type="entry name" value="L-AMINOADIPATE-SEMIALDEHYDE DEHYDROGENASE-PHOSPHOPANTETHEINYL TRANSFERASE"/>
    <property type="match status" value="1"/>
</dbReference>
<dbReference type="OrthoDB" id="9808281at2"/>
<dbReference type="InterPro" id="IPR008278">
    <property type="entry name" value="4-PPantetheinyl_Trfase_dom"/>
</dbReference>
<dbReference type="SUPFAM" id="SSF56214">
    <property type="entry name" value="4'-phosphopantetheinyl transferase"/>
    <property type="match status" value="2"/>
</dbReference>
<sequence>MAGSSNDSSPDPAIWLCPQVHASIATPPDWLINTEIHTAARLSGARRQEYLSSRWLIRQAISGASGRPPDSCRPVSGRPVATQSPPGWTLSLSHSHGLCACATSRGGALGLDIEPARRHPQWQKVVKRWFTSGEQSWLLESDDPTHFLMVWTLKEAWLKATGRGIAGNLKTLEVSSDFRLRGDQPETDWYASCCRADGFLVTLVFRAEHPDTAPVIHRFPGPPADLGLASGKPVKENAEPLLFRRIHPCHPLKE</sequence>